<dbReference type="InterPro" id="IPR005149">
    <property type="entry name" value="Tscrpt_reg_PadR_N"/>
</dbReference>
<accession>A0ABQ2FP33</accession>
<evidence type="ECO:0000313" key="2">
    <source>
        <dbReference type="EMBL" id="GGL12995.1"/>
    </source>
</evidence>
<dbReference type="InterPro" id="IPR036390">
    <property type="entry name" value="WH_DNA-bd_sf"/>
</dbReference>
<dbReference type="Gene3D" id="1.10.10.10">
    <property type="entry name" value="Winged helix-like DNA-binding domain superfamily/Winged helix DNA-binding domain"/>
    <property type="match status" value="1"/>
</dbReference>
<evidence type="ECO:0000259" key="1">
    <source>
        <dbReference type="Pfam" id="PF03551"/>
    </source>
</evidence>
<proteinExistence type="predicted"/>
<evidence type="ECO:0000313" key="3">
    <source>
        <dbReference type="Proteomes" id="UP000604341"/>
    </source>
</evidence>
<keyword evidence="3" id="KW-1185">Reference proteome</keyword>
<dbReference type="Proteomes" id="UP000604341">
    <property type="component" value="Unassembled WGS sequence"/>
</dbReference>
<dbReference type="SUPFAM" id="SSF46785">
    <property type="entry name" value="Winged helix' DNA-binding domain"/>
    <property type="match status" value="1"/>
</dbReference>
<dbReference type="RefSeq" id="WP_188844764.1">
    <property type="nucleotide sequence ID" value="NZ_BMPE01000015.1"/>
</dbReference>
<gene>
    <name evidence="2" type="ORF">GCM10010844_34710</name>
</gene>
<feature type="domain" description="Transcription regulator PadR N-terminal" evidence="1">
    <location>
        <begin position="32"/>
        <end position="82"/>
    </location>
</feature>
<dbReference type="EMBL" id="BMPE01000015">
    <property type="protein sequence ID" value="GGL12995.1"/>
    <property type="molecule type" value="Genomic_DNA"/>
</dbReference>
<dbReference type="InterPro" id="IPR036388">
    <property type="entry name" value="WH-like_DNA-bd_sf"/>
</dbReference>
<dbReference type="Pfam" id="PF03551">
    <property type="entry name" value="PadR"/>
    <property type="match status" value="1"/>
</dbReference>
<sequence>MPLRLTQALANVLYVLQHDPPPHYPYHLAKRTAVTQGAIYNLLDRLEEHGLVTSDLEDIDPKVAGRPARRHFALTAAGRERATTLTQARPPLLPRVP</sequence>
<comment type="caution">
    <text evidence="2">The sequence shown here is derived from an EMBL/GenBank/DDBJ whole genome shotgun (WGS) entry which is preliminary data.</text>
</comment>
<organism evidence="2 3">
    <name type="scientific">Deinococcus radiotolerans</name>
    <dbReference type="NCBI Taxonomy" id="1309407"/>
    <lineage>
        <taxon>Bacteria</taxon>
        <taxon>Thermotogati</taxon>
        <taxon>Deinococcota</taxon>
        <taxon>Deinococci</taxon>
        <taxon>Deinococcales</taxon>
        <taxon>Deinococcaceae</taxon>
        <taxon>Deinococcus</taxon>
    </lineage>
</organism>
<reference evidence="3" key="1">
    <citation type="journal article" date="2019" name="Int. J. Syst. Evol. Microbiol.">
        <title>The Global Catalogue of Microorganisms (GCM) 10K type strain sequencing project: providing services to taxonomists for standard genome sequencing and annotation.</title>
        <authorList>
            <consortium name="The Broad Institute Genomics Platform"/>
            <consortium name="The Broad Institute Genome Sequencing Center for Infectious Disease"/>
            <person name="Wu L."/>
            <person name="Ma J."/>
        </authorList>
    </citation>
    <scope>NUCLEOTIDE SEQUENCE [LARGE SCALE GENOMIC DNA]</scope>
    <source>
        <strain evidence="3">JCM 19173</strain>
    </source>
</reference>
<name>A0ABQ2FP33_9DEIO</name>
<protein>
    <recommendedName>
        <fullName evidence="1">Transcription regulator PadR N-terminal domain-containing protein</fullName>
    </recommendedName>
</protein>